<gene>
    <name evidence="4" type="ORF">DQL93_10715</name>
</gene>
<dbReference type="EMBL" id="CP031023">
    <property type="protein sequence ID" value="AZA16881.1"/>
    <property type="molecule type" value="Genomic_DNA"/>
</dbReference>
<sequence>MARRKNMQRRREILDNTFRLIRANGFDHVSLQMIAENSRISKSLLQSYYPHKARLMTDIVRNLFNTMWDQVEINYHAPKKNPFTRVDALIYTIATLGMTDKGLDRVITEAFTDQTSLDNWGRMLDEWMKSHNAFSEYSNYQEIRTGIAFIITGVGRLYRDREKHGLNAEQMADYSTSSLMYGFLHADPAEIDAVLEEGHGIIDDSNIGEVHHAIDTMFDEGKVIYS</sequence>
<dbReference type="GO" id="GO:0003677">
    <property type="term" value="F:DNA binding"/>
    <property type="evidence" value="ECO:0007669"/>
    <property type="project" value="UniProtKB-UniRule"/>
</dbReference>
<name>A0A3G6JGB5_LACDL</name>
<proteinExistence type="predicted"/>
<dbReference type="Gene3D" id="1.10.357.10">
    <property type="entry name" value="Tetracycline Repressor, domain 2"/>
    <property type="match status" value="1"/>
</dbReference>
<dbReference type="SUPFAM" id="SSF46689">
    <property type="entry name" value="Homeodomain-like"/>
    <property type="match status" value="1"/>
</dbReference>
<accession>A0A3G6JGB5</accession>
<dbReference type="InterPro" id="IPR009057">
    <property type="entry name" value="Homeodomain-like_sf"/>
</dbReference>
<evidence type="ECO:0000313" key="4">
    <source>
        <dbReference type="EMBL" id="AZA16881.1"/>
    </source>
</evidence>
<evidence type="ECO:0000256" key="1">
    <source>
        <dbReference type="ARBA" id="ARBA00023125"/>
    </source>
</evidence>
<reference evidence="4" key="1">
    <citation type="submission" date="2018-07" db="EMBL/GenBank/DDBJ databases">
        <authorList>
            <person name="Somerville V."/>
        </authorList>
    </citation>
    <scope>NUCLEOTIDE SEQUENCE</scope>
    <source>
        <strain evidence="4">NWC_2_2</strain>
    </source>
</reference>
<organism evidence="4">
    <name type="scientific">Lactobacillus delbrueckii subsp. lactis</name>
    <dbReference type="NCBI Taxonomy" id="29397"/>
    <lineage>
        <taxon>Bacteria</taxon>
        <taxon>Bacillati</taxon>
        <taxon>Bacillota</taxon>
        <taxon>Bacilli</taxon>
        <taxon>Lactobacillales</taxon>
        <taxon>Lactobacillaceae</taxon>
        <taxon>Lactobacillus</taxon>
    </lineage>
</organism>
<evidence type="ECO:0000259" key="3">
    <source>
        <dbReference type="PROSITE" id="PS50977"/>
    </source>
</evidence>
<dbReference type="AlphaFoldDB" id="A0A3G6JGB5"/>
<feature type="domain" description="HTH tetR-type" evidence="3">
    <location>
        <begin position="7"/>
        <end position="67"/>
    </location>
</feature>
<evidence type="ECO:0000256" key="2">
    <source>
        <dbReference type="PROSITE-ProRule" id="PRU00335"/>
    </source>
</evidence>
<feature type="DNA-binding region" description="H-T-H motif" evidence="2">
    <location>
        <begin position="30"/>
        <end position="49"/>
    </location>
</feature>
<dbReference type="Pfam" id="PF00440">
    <property type="entry name" value="TetR_N"/>
    <property type="match status" value="1"/>
</dbReference>
<dbReference type="PROSITE" id="PS50977">
    <property type="entry name" value="HTH_TETR_2"/>
    <property type="match status" value="1"/>
</dbReference>
<protein>
    <submittedName>
        <fullName evidence="4">TetR/AcrR family transcriptional regulator</fullName>
    </submittedName>
</protein>
<dbReference type="InterPro" id="IPR001647">
    <property type="entry name" value="HTH_TetR"/>
</dbReference>
<keyword evidence="1 2" id="KW-0238">DNA-binding</keyword>